<evidence type="ECO:0000256" key="6">
    <source>
        <dbReference type="ARBA" id="ARBA00022840"/>
    </source>
</evidence>
<feature type="transmembrane region" description="Helical" evidence="9">
    <location>
        <begin position="338"/>
        <end position="364"/>
    </location>
</feature>
<keyword evidence="4 7" id="KW-0547">Nucleotide-binding</keyword>
<keyword evidence="5" id="KW-0418">Kinase</keyword>
<keyword evidence="9" id="KW-1133">Transmembrane helix</keyword>
<name>A0A7I9Y392_9MYCO</name>
<dbReference type="PANTHER" id="PTHR43289:SF6">
    <property type="entry name" value="SERINE_THREONINE-PROTEIN KINASE NEKL-3"/>
    <property type="match status" value="1"/>
</dbReference>
<dbReference type="GO" id="GO:0005524">
    <property type="term" value="F:ATP binding"/>
    <property type="evidence" value="ECO:0007669"/>
    <property type="project" value="UniProtKB-UniRule"/>
</dbReference>
<evidence type="ECO:0000256" key="8">
    <source>
        <dbReference type="SAM" id="MobiDB-lite"/>
    </source>
</evidence>
<dbReference type="InterPro" id="IPR011009">
    <property type="entry name" value="Kinase-like_dom_sf"/>
</dbReference>
<evidence type="ECO:0000313" key="12">
    <source>
        <dbReference type="Proteomes" id="UP000465361"/>
    </source>
</evidence>
<feature type="compositionally biased region" description="Low complexity" evidence="8">
    <location>
        <begin position="368"/>
        <end position="378"/>
    </location>
</feature>
<dbReference type="CDD" id="cd14014">
    <property type="entry name" value="STKc_PknB_like"/>
    <property type="match status" value="1"/>
</dbReference>
<evidence type="ECO:0000256" key="3">
    <source>
        <dbReference type="ARBA" id="ARBA00022679"/>
    </source>
</evidence>
<sequence>MPLASGATFAGYTITRQLGSGDMGEVYLAQSPGPPRSVALKVLHPALTADSEFRQRFMRDTEISATLYHPHIVPVYDHGEFHGQLWFSMDYVDGTNAEQLVRERFPSGMPAGEVLTIVAAVANALDYAHYRGLLHRSVKPANILLTDPSAGEPRIVLTDFGIARRLDNFCSIPQVPPPGAVAYAAPEQLRGLDLDGSADQYGLAATAFHLFTGAPPFQGTDPVAVITQHLNVAPPQLSDRRPGLAPLDGVMATALAKDPVDRFSQCREFADALSARTSVWVADRGPEAFLPVLDYPDDAVTEVRGEPGGPAPSSAESQRRGAEPEPGRQRAGPGLRRWPWVLLGAAVGAALVVLVGVLAVGAGAMREARAPSSRAASPTGPMHLSAPRAVPTSSLPAEPSPQQLLDGLYRLDVNRSQQTFNDTPDPQPPDVSTWWAFRAVCTATGCVATGIMLDDKDHRTASTSGGDKPLVLDFRDGAWQSRPDTVPFPCVGAGGTPDSEITRQVLSLQPQRHGPMRGVMTLTVQTDECGQQGAQFVIPAVAARTGDVPADVSVPAPPAPDAPAAPPPRTLLPAPGAPSAQIPEPTPTR</sequence>
<dbReference type="Pfam" id="PF00069">
    <property type="entry name" value="Pkinase"/>
    <property type="match status" value="1"/>
</dbReference>
<keyword evidence="2" id="KW-0723">Serine/threonine-protein kinase</keyword>
<evidence type="ECO:0000313" key="11">
    <source>
        <dbReference type="EMBL" id="GFG76542.1"/>
    </source>
</evidence>
<dbReference type="PROSITE" id="PS50011">
    <property type="entry name" value="PROTEIN_KINASE_DOM"/>
    <property type="match status" value="1"/>
</dbReference>
<dbReference type="Proteomes" id="UP000465361">
    <property type="component" value="Unassembled WGS sequence"/>
</dbReference>
<dbReference type="RefSeq" id="WP_246216815.1">
    <property type="nucleotide sequence ID" value="NZ_BLKW01000004.1"/>
</dbReference>
<comment type="caution">
    <text evidence="11">The sequence shown here is derived from an EMBL/GenBank/DDBJ whole genome shotgun (WGS) entry which is preliminary data.</text>
</comment>
<feature type="region of interest" description="Disordered" evidence="8">
    <location>
        <begin position="300"/>
        <end position="334"/>
    </location>
</feature>
<dbReference type="PANTHER" id="PTHR43289">
    <property type="entry name" value="MITOGEN-ACTIVATED PROTEIN KINASE KINASE KINASE 20-RELATED"/>
    <property type="match status" value="1"/>
</dbReference>
<dbReference type="EMBL" id="BLKW01000004">
    <property type="protein sequence ID" value="GFG76542.1"/>
    <property type="molecule type" value="Genomic_DNA"/>
</dbReference>
<dbReference type="AlphaFoldDB" id="A0A7I9Y392"/>
<organism evidence="11 12">
    <name type="scientific">Mycobacterium botniense</name>
    <dbReference type="NCBI Taxonomy" id="84962"/>
    <lineage>
        <taxon>Bacteria</taxon>
        <taxon>Bacillati</taxon>
        <taxon>Actinomycetota</taxon>
        <taxon>Actinomycetes</taxon>
        <taxon>Mycobacteriales</taxon>
        <taxon>Mycobacteriaceae</taxon>
        <taxon>Mycobacterium</taxon>
    </lineage>
</organism>
<keyword evidence="6 7" id="KW-0067">ATP-binding</keyword>
<evidence type="ECO:0000256" key="1">
    <source>
        <dbReference type="ARBA" id="ARBA00012513"/>
    </source>
</evidence>
<evidence type="ECO:0000256" key="5">
    <source>
        <dbReference type="ARBA" id="ARBA00022777"/>
    </source>
</evidence>
<keyword evidence="12" id="KW-1185">Reference proteome</keyword>
<evidence type="ECO:0000256" key="4">
    <source>
        <dbReference type="ARBA" id="ARBA00022741"/>
    </source>
</evidence>
<feature type="compositionally biased region" description="Pro residues" evidence="8">
    <location>
        <begin position="555"/>
        <end position="570"/>
    </location>
</feature>
<proteinExistence type="predicted"/>
<keyword evidence="9" id="KW-0812">Transmembrane</keyword>
<dbReference type="InterPro" id="IPR017441">
    <property type="entry name" value="Protein_kinase_ATP_BS"/>
</dbReference>
<dbReference type="Gene3D" id="3.30.200.20">
    <property type="entry name" value="Phosphorylase Kinase, domain 1"/>
    <property type="match status" value="1"/>
</dbReference>
<gene>
    <name evidence="11" type="ORF">MBOT_39070</name>
</gene>
<keyword evidence="3" id="KW-0808">Transferase</keyword>
<feature type="region of interest" description="Disordered" evidence="8">
    <location>
        <begin position="549"/>
        <end position="589"/>
    </location>
</feature>
<dbReference type="Gene3D" id="1.10.510.10">
    <property type="entry name" value="Transferase(Phosphotransferase) domain 1"/>
    <property type="match status" value="1"/>
</dbReference>
<feature type="binding site" evidence="7">
    <location>
        <position position="41"/>
    </location>
    <ligand>
        <name>ATP</name>
        <dbReference type="ChEBI" id="CHEBI:30616"/>
    </ligand>
</feature>
<evidence type="ECO:0000256" key="7">
    <source>
        <dbReference type="PROSITE-ProRule" id="PRU10141"/>
    </source>
</evidence>
<dbReference type="PROSITE" id="PS00107">
    <property type="entry name" value="PROTEIN_KINASE_ATP"/>
    <property type="match status" value="1"/>
</dbReference>
<dbReference type="EC" id="2.7.11.1" evidence="1"/>
<feature type="compositionally biased region" description="Basic and acidic residues" evidence="8">
    <location>
        <begin position="317"/>
        <end position="328"/>
    </location>
</feature>
<evidence type="ECO:0000256" key="9">
    <source>
        <dbReference type="SAM" id="Phobius"/>
    </source>
</evidence>
<evidence type="ECO:0000259" key="10">
    <source>
        <dbReference type="PROSITE" id="PS50011"/>
    </source>
</evidence>
<dbReference type="SUPFAM" id="SSF56112">
    <property type="entry name" value="Protein kinase-like (PK-like)"/>
    <property type="match status" value="1"/>
</dbReference>
<protein>
    <recommendedName>
        <fullName evidence="1">non-specific serine/threonine protein kinase</fullName>
        <ecNumber evidence="1">2.7.11.1</ecNumber>
    </recommendedName>
</protein>
<evidence type="ECO:0000256" key="2">
    <source>
        <dbReference type="ARBA" id="ARBA00022527"/>
    </source>
</evidence>
<dbReference type="InterPro" id="IPR000719">
    <property type="entry name" value="Prot_kinase_dom"/>
</dbReference>
<feature type="domain" description="Protein kinase" evidence="10">
    <location>
        <begin position="12"/>
        <end position="281"/>
    </location>
</feature>
<keyword evidence="9" id="KW-0472">Membrane</keyword>
<dbReference type="GO" id="GO:0004674">
    <property type="term" value="F:protein serine/threonine kinase activity"/>
    <property type="evidence" value="ECO:0007669"/>
    <property type="project" value="UniProtKB-KW"/>
</dbReference>
<reference evidence="11 12" key="1">
    <citation type="journal article" date="2019" name="Emerg. Microbes Infect.">
        <title>Comprehensive subspecies identification of 175 nontuberculous mycobacteria species based on 7547 genomic profiles.</title>
        <authorList>
            <person name="Matsumoto Y."/>
            <person name="Kinjo T."/>
            <person name="Motooka D."/>
            <person name="Nabeya D."/>
            <person name="Jung N."/>
            <person name="Uechi K."/>
            <person name="Horii T."/>
            <person name="Iida T."/>
            <person name="Fujita J."/>
            <person name="Nakamura S."/>
        </authorList>
    </citation>
    <scope>NUCLEOTIDE SEQUENCE [LARGE SCALE GENOMIC DNA]</scope>
    <source>
        <strain evidence="11 12">JCM 17322</strain>
    </source>
</reference>
<feature type="region of interest" description="Disordered" evidence="8">
    <location>
        <begin position="368"/>
        <end position="399"/>
    </location>
</feature>
<accession>A0A7I9Y392</accession>